<evidence type="ECO:0000313" key="4">
    <source>
        <dbReference type="Proteomes" id="UP000198345"/>
    </source>
</evidence>
<evidence type="ECO:0000313" key="3">
    <source>
        <dbReference type="EMBL" id="OXA87665.1"/>
    </source>
</evidence>
<dbReference type="EMBL" id="MUGW01000034">
    <property type="protein sequence ID" value="OXA87665.1"/>
    <property type="molecule type" value="Genomic_DNA"/>
</dbReference>
<dbReference type="RefSeq" id="WP_089050891.1">
    <property type="nucleotide sequence ID" value="NZ_FXTV01000003.1"/>
</dbReference>
<keyword evidence="4" id="KW-1185">Reference proteome</keyword>
<proteinExistence type="predicted"/>
<reference evidence="3 4" key="1">
    <citation type="submission" date="2016-11" db="EMBL/GenBank/DDBJ databases">
        <title>Whole genomes of Flavobacteriaceae.</title>
        <authorList>
            <person name="Stine C."/>
            <person name="Li C."/>
            <person name="Tadesse D."/>
        </authorList>
    </citation>
    <scope>NUCLEOTIDE SEQUENCE [LARGE SCALE GENOMIC DNA]</scope>
    <source>
        <strain evidence="3 4">DSM 18292</strain>
    </source>
</reference>
<evidence type="ECO:0000259" key="2">
    <source>
        <dbReference type="Pfam" id="PF17032"/>
    </source>
</evidence>
<dbReference type="Pfam" id="PF17032">
    <property type="entry name" value="Zn_ribbon_15"/>
    <property type="match status" value="1"/>
</dbReference>
<keyword evidence="1" id="KW-0812">Transmembrane</keyword>
<gene>
    <name evidence="3" type="ORF">B0A66_16140</name>
</gene>
<evidence type="ECO:0000256" key="1">
    <source>
        <dbReference type="SAM" id="Phobius"/>
    </source>
</evidence>
<dbReference type="OrthoDB" id="766141at2"/>
<protein>
    <recommendedName>
        <fullName evidence="2">Zinc-ribbon 15 domain-containing protein</fullName>
    </recommendedName>
</protein>
<dbReference type="AlphaFoldDB" id="A0A226H0F9"/>
<dbReference type="Proteomes" id="UP000198345">
    <property type="component" value="Unassembled WGS sequence"/>
</dbReference>
<name>A0A226H0F9_9FLAO</name>
<keyword evidence="1" id="KW-0472">Membrane</keyword>
<keyword evidence="1" id="KW-1133">Transmembrane helix</keyword>
<comment type="caution">
    <text evidence="3">The sequence shown here is derived from an EMBL/GenBank/DDBJ whole genome shotgun (WGS) entry which is preliminary data.</text>
</comment>
<dbReference type="InterPro" id="IPR031493">
    <property type="entry name" value="Zinc_ribbon_15"/>
</dbReference>
<feature type="domain" description="Zinc-ribbon 15" evidence="2">
    <location>
        <begin position="21"/>
        <end position="69"/>
    </location>
</feature>
<organism evidence="3 4">
    <name type="scientific">Flavobacterium hercynium</name>
    <dbReference type="NCBI Taxonomy" id="387094"/>
    <lineage>
        <taxon>Bacteria</taxon>
        <taxon>Pseudomonadati</taxon>
        <taxon>Bacteroidota</taxon>
        <taxon>Flavobacteriia</taxon>
        <taxon>Flavobacteriales</taxon>
        <taxon>Flavobacteriaceae</taxon>
        <taxon>Flavobacterium</taxon>
    </lineage>
</organism>
<sequence>MLFYYGTKASNLKNGQIINVDCPSCATNVSMIYSIYQRYAHLYLIPFFPIKKSTFIECNSCKKTFEKAELPSAIQQKLEREKEKHVVKTPIWMFSGIFIIAIVAAIGVYSSHQTDVDSESYVKSPKVGDVYFLNSTDKFYTTVKIDEILKDSLNVLVNDMEIGRKSEIYKIDVDSNYNKKETIAKKDILELFKEKKLFEVKRE</sequence>
<feature type="transmembrane region" description="Helical" evidence="1">
    <location>
        <begin position="90"/>
        <end position="109"/>
    </location>
</feature>
<accession>A0A226H0F9</accession>